<name>A0A9Q3EY91_9BASI</name>
<sequence length="141" mass="16293">MPLLPDSDIISLRGTTAGRKKVGQGIINTKEFYIQYIQALLAKLVICQWAHKLRNASDMLYNKLCSISAIQSFSQIAVAGAYEYMNINLKFLKSIHLLEESYKHFVHWVMAQRFGREVIKTGRFEKDQEMKAILRARKRLS</sequence>
<dbReference type="Proteomes" id="UP000765509">
    <property type="component" value="Unassembled WGS sequence"/>
</dbReference>
<accession>A0A9Q3EY91</accession>
<dbReference type="EMBL" id="AVOT02037001">
    <property type="protein sequence ID" value="MBW0531615.1"/>
    <property type="molecule type" value="Genomic_DNA"/>
</dbReference>
<comment type="caution">
    <text evidence="1">The sequence shown here is derived from an EMBL/GenBank/DDBJ whole genome shotgun (WGS) entry which is preliminary data.</text>
</comment>
<organism evidence="1 2">
    <name type="scientific">Austropuccinia psidii MF-1</name>
    <dbReference type="NCBI Taxonomy" id="1389203"/>
    <lineage>
        <taxon>Eukaryota</taxon>
        <taxon>Fungi</taxon>
        <taxon>Dikarya</taxon>
        <taxon>Basidiomycota</taxon>
        <taxon>Pucciniomycotina</taxon>
        <taxon>Pucciniomycetes</taxon>
        <taxon>Pucciniales</taxon>
        <taxon>Sphaerophragmiaceae</taxon>
        <taxon>Austropuccinia</taxon>
    </lineage>
</organism>
<gene>
    <name evidence="1" type="ORF">O181_071330</name>
</gene>
<dbReference type="AlphaFoldDB" id="A0A9Q3EY91"/>
<keyword evidence="2" id="KW-1185">Reference proteome</keyword>
<reference evidence="1" key="1">
    <citation type="submission" date="2021-03" db="EMBL/GenBank/DDBJ databases">
        <title>Draft genome sequence of rust myrtle Austropuccinia psidii MF-1, a brazilian biotype.</title>
        <authorList>
            <person name="Quecine M.C."/>
            <person name="Pachon D.M.R."/>
            <person name="Bonatelli M.L."/>
            <person name="Correr F.H."/>
            <person name="Franceschini L.M."/>
            <person name="Leite T.F."/>
            <person name="Margarido G.R.A."/>
            <person name="Almeida C.A."/>
            <person name="Ferrarezi J.A."/>
            <person name="Labate C.A."/>
        </authorList>
    </citation>
    <scope>NUCLEOTIDE SEQUENCE</scope>
    <source>
        <strain evidence="1">MF-1</strain>
    </source>
</reference>
<protein>
    <submittedName>
        <fullName evidence="1">Uncharacterized protein</fullName>
    </submittedName>
</protein>
<evidence type="ECO:0000313" key="2">
    <source>
        <dbReference type="Proteomes" id="UP000765509"/>
    </source>
</evidence>
<dbReference type="OrthoDB" id="2507590at2759"/>
<proteinExistence type="predicted"/>
<evidence type="ECO:0000313" key="1">
    <source>
        <dbReference type="EMBL" id="MBW0531615.1"/>
    </source>
</evidence>